<organism evidence="1 2">
    <name type="scientific">Acanthoscelides obtectus</name>
    <name type="common">Bean weevil</name>
    <name type="synonym">Bruchus obtectus</name>
    <dbReference type="NCBI Taxonomy" id="200917"/>
    <lineage>
        <taxon>Eukaryota</taxon>
        <taxon>Metazoa</taxon>
        <taxon>Ecdysozoa</taxon>
        <taxon>Arthropoda</taxon>
        <taxon>Hexapoda</taxon>
        <taxon>Insecta</taxon>
        <taxon>Pterygota</taxon>
        <taxon>Neoptera</taxon>
        <taxon>Endopterygota</taxon>
        <taxon>Coleoptera</taxon>
        <taxon>Polyphaga</taxon>
        <taxon>Cucujiformia</taxon>
        <taxon>Chrysomeloidea</taxon>
        <taxon>Chrysomelidae</taxon>
        <taxon>Bruchinae</taxon>
        <taxon>Bruchini</taxon>
        <taxon>Acanthoscelides</taxon>
    </lineage>
</organism>
<evidence type="ECO:0000313" key="1">
    <source>
        <dbReference type="EMBL" id="CAH2013552.1"/>
    </source>
</evidence>
<dbReference type="Proteomes" id="UP001152888">
    <property type="component" value="Unassembled WGS sequence"/>
</dbReference>
<dbReference type="EMBL" id="CAKOFQ010008342">
    <property type="protein sequence ID" value="CAH2013552.1"/>
    <property type="molecule type" value="Genomic_DNA"/>
</dbReference>
<reference evidence="1" key="1">
    <citation type="submission" date="2022-03" db="EMBL/GenBank/DDBJ databases">
        <authorList>
            <person name="Sayadi A."/>
        </authorList>
    </citation>
    <scope>NUCLEOTIDE SEQUENCE</scope>
</reference>
<proteinExistence type="predicted"/>
<keyword evidence="2" id="KW-1185">Reference proteome</keyword>
<gene>
    <name evidence="1" type="ORF">ACAOBT_LOCUS33541</name>
</gene>
<sequence>MARTVETARTCKFLSLSVFHWTWTF</sequence>
<name>A0A9P0MIG5_ACAOB</name>
<evidence type="ECO:0000313" key="2">
    <source>
        <dbReference type="Proteomes" id="UP001152888"/>
    </source>
</evidence>
<accession>A0A9P0MIG5</accession>
<protein>
    <submittedName>
        <fullName evidence="1">Uncharacterized protein</fullName>
    </submittedName>
</protein>
<comment type="caution">
    <text evidence="1">The sequence shown here is derived from an EMBL/GenBank/DDBJ whole genome shotgun (WGS) entry which is preliminary data.</text>
</comment>
<dbReference type="AlphaFoldDB" id="A0A9P0MIG5"/>